<proteinExistence type="predicted"/>
<dbReference type="EMBL" id="LGIA01000210">
    <property type="protein sequence ID" value="KOH42809.1"/>
    <property type="molecule type" value="Genomic_DNA"/>
</dbReference>
<keyword evidence="3" id="KW-1185">Reference proteome</keyword>
<evidence type="ECO:0000256" key="1">
    <source>
        <dbReference type="SAM" id="SignalP"/>
    </source>
</evidence>
<accession>A0A0L8V329</accession>
<evidence type="ECO:0000313" key="2">
    <source>
        <dbReference type="EMBL" id="KOH42809.1"/>
    </source>
</evidence>
<dbReference type="SUPFAM" id="SSF56925">
    <property type="entry name" value="OMPA-like"/>
    <property type="match status" value="1"/>
</dbReference>
<dbReference type="RefSeq" id="WP_053188261.1">
    <property type="nucleotide sequence ID" value="NZ_LGIA01000210.1"/>
</dbReference>
<feature type="signal peptide" evidence="1">
    <location>
        <begin position="1"/>
        <end position="27"/>
    </location>
</feature>
<sequence length="143" mass="16256">MNRFKFNPYQQVLIAIFLLLSAGSATAQYYQLPKGELSVYLKGVNSKLHIDMRETADSDTRFGAGAGIQYSYYLSRNWSVSGALEYQSYRSETLIDNFADSYSVSDAEGDNMIFRTSADVYHERQSVGMLNIPLRIQWETTGY</sequence>
<evidence type="ECO:0008006" key="4">
    <source>
        <dbReference type="Google" id="ProtNLM"/>
    </source>
</evidence>
<feature type="chain" id="PRO_5005591166" description="Outer membrane protein beta-barrel domain-containing protein" evidence="1">
    <location>
        <begin position="28"/>
        <end position="143"/>
    </location>
</feature>
<protein>
    <recommendedName>
        <fullName evidence="4">Outer membrane protein beta-barrel domain-containing protein</fullName>
    </recommendedName>
</protein>
<gene>
    <name evidence="2" type="ORF">NC99_43660</name>
</gene>
<keyword evidence="1" id="KW-0732">Signal</keyword>
<reference evidence="3" key="1">
    <citation type="submission" date="2015-07" db="EMBL/GenBank/DDBJ databases">
        <title>Genome sequencing of Sunxiuqinia dokdonensis strain SK.</title>
        <authorList>
            <person name="Ahn S."/>
            <person name="Kim B.-C."/>
        </authorList>
    </citation>
    <scope>NUCLEOTIDE SEQUENCE [LARGE SCALE GENOMIC DNA]</scope>
    <source>
        <strain evidence="3">SK</strain>
    </source>
</reference>
<dbReference type="AlphaFoldDB" id="A0A0L8V329"/>
<dbReference type="OrthoDB" id="997094at2"/>
<name>A0A0L8V329_9BACT</name>
<organism evidence="2 3">
    <name type="scientific">Sunxiuqinia dokdonensis</name>
    <dbReference type="NCBI Taxonomy" id="1409788"/>
    <lineage>
        <taxon>Bacteria</taxon>
        <taxon>Pseudomonadati</taxon>
        <taxon>Bacteroidota</taxon>
        <taxon>Bacteroidia</taxon>
        <taxon>Marinilabiliales</taxon>
        <taxon>Prolixibacteraceae</taxon>
        <taxon>Sunxiuqinia</taxon>
    </lineage>
</organism>
<dbReference type="InterPro" id="IPR011250">
    <property type="entry name" value="OMP/PagP_B-barrel"/>
</dbReference>
<evidence type="ECO:0000313" key="3">
    <source>
        <dbReference type="Proteomes" id="UP000036958"/>
    </source>
</evidence>
<dbReference type="Proteomes" id="UP000036958">
    <property type="component" value="Unassembled WGS sequence"/>
</dbReference>
<dbReference type="STRING" id="1409788.NC99_43660"/>
<comment type="caution">
    <text evidence="2">The sequence shown here is derived from an EMBL/GenBank/DDBJ whole genome shotgun (WGS) entry which is preliminary data.</text>
</comment>